<dbReference type="InterPro" id="IPR022630">
    <property type="entry name" value="S-AdoMet_synt_C"/>
</dbReference>
<evidence type="ECO:0000256" key="13">
    <source>
        <dbReference type="NCBIfam" id="TIGR01034"/>
    </source>
</evidence>
<protein>
    <recommendedName>
        <fullName evidence="5 13">Methionine adenosyltransferase</fullName>
        <ecNumber evidence="5 13">2.5.1.6</ecNumber>
    </recommendedName>
</protein>
<dbReference type="Proteomes" id="UP000176501">
    <property type="component" value="Unassembled WGS sequence"/>
</dbReference>
<sequence length="372" mass="40256">MYLPSIYTVESVTSGHPDKVCDQISDAILDTCLTQDPSSRVAIETFGGHGVVLVCGEVTTRAKVDYAVVARSVYRDIGYDDRLLVLTNVVAQSPDIARGVETGGAGDQGIMYGFATDETPEFMPRGVVLAHALTHRLETLRRSGEIPWLRPDGKAQVTMRDGEVATVLVSTQHAAEVGQNEIRRVVVENVIGEVLDADDVEVLVNPTGSFVRGGFEADTGLTGRKIMVDTYGGLVPHGGGAFSGKDATKVDRSAAYMARFVARHLVAEGHAKQCLVSVAYAIGRAKPVMVSAIDETGRDLSVLASAFDFRPAAIIERLELTRPIFQQTAAYGHFGRANFFWEQHGEPDVPVLKATNRRIKSYSPHESLRQTG</sequence>
<evidence type="ECO:0000313" key="20">
    <source>
        <dbReference type="Proteomes" id="UP000176501"/>
    </source>
</evidence>
<dbReference type="UniPathway" id="UPA00315">
    <property type="reaction ID" value="UER00080"/>
</dbReference>
<comment type="subunit">
    <text evidence="14">Homotetramer.</text>
</comment>
<dbReference type="AlphaFoldDB" id="A0A1F7W8F1"/>
<evidence type="ECO:0000256" key="3">
    <source>
        <dbReference type="ARBA" id="ARBA00005224"/>
    </source>
</evidence>
<dbReference type="GO" id="GO:0006730">
    <property type="term" value="P:one-carbon metabolic process"/>
    <property type="evidence" value="ECO:0007669"/>
    <property type="project" value="UniProtKB-KW"/>
</dbReference>
<evidence type="ECO:0000256" key="5">
    <source>
        <dbReference type="ARBA" id="ARBA00012828"/>
    </source>
</evidence>
<keyword evidence="6" id="KW-0554">One-carbon metabolism</keyword>
<comment type="cofactor">
    <cofactor evidence="2">
        <name>K(+)</name>
        <dbReference type="ChEBI" id="CHEBI:29103"/>
    </cofactor>
</comment>
<feature type="domain" description="S-adenosylmethionine synthetase N-terminal" evidence="16">
    <location>
        <begin position="6"/>
        <end position="82"/>
    </location>
</feature>
<dbReference type="GO" id="GO:0006556">
    <property type="term" value="P:S-adenosylmethionine biosynthetic process"/>
    <property type="evidence" value="ECO:0007669"/>
    <property type="project" value="UniProtKB-UniRule"/>
</dbReference>
<dbReference type="CDD" id="cd18079">
    <property type="entry name" value="S-AdoMet_synt"/>
    <property type="match status" value="1"/>
</dbReference>
<dbReference type="InterPro" id="IPR022631">
    <property type="entry name" value="ADOMET_SYNTHASE_CS"/>
</dbReference>
<comment type="subcellular location">
    <subcellularLocation>
        <location evidence="14">Cytoplasm</location>
    </subcellularLocation>
</comment>
<comment type="pathway">
    <text evidence="3">Amino-acid biosynthesis; S-adenosyl-L-methionine biosynthesis; S-adenosyl-L-methionine from L-methionine: step 1/1.</text>
</comment>
<dbReference type="PIRSF" id="PIRSF000497">
    <property type="entry name" value="MAT"/>
    <property type="match status" value="1"/>
</dbReference>
<reference evidence="19 20" key="1">
    <citation type="journal article" date="2016" name="Nat. Commun.">
        <title>Thousands of microbial genomes shed light on interconnected biogeochemical processes in an aquifer system.</title>
        <authorList>
            <person name="Anantharaman K."/>
            <person name="Brown C.T."/>
            <person name="Hug L.A."/>
            <person name="Sharon I."/>
            <person name="Castelle C.J."/>
            <person name="Probst A.J."/>
            <person name="Thomas B.C."/>
            <person name="Singh A."/>
            <person name="Wilkins M.J."/>
            <person name="Karaoz U."/>
            <person name="Brodie E.L."/>
            <person name="Williams K.H."/>
            <person name="Hubbard S.S."/>
            <person name="Banfield J.F."/>
        </authorList>
    </citation>
    <scope>NUCLEOTIDE SEQUENCE [LARGE SCALE GENOMIC DNA]</scope>
</reference>
<keyword evidence="12 14" id="KW-0630">Potassium</keyword>
<evidence type="ECO:0000256" key="11">
    <source>
        <dbReference type="ARBA" id="ARBA00022842"/>
    </source>
</evidence>
<dbReference type="GO" id="GO:0004478">
    <property type="term" value="F:methionine adenosyltransferase activity"/>
    <property type="evidence" value="ECO:0007669"/>
    <property type="project" value="UniProtKB-UniRule"/>
</dbReference>
<evidence type="ECO:0000256" key="14">
    <source>
        <dbReference type="RuleBase" id="RU000542"/>
    </source>
</evidence>
<comment type="caution">
    <text evidence="19">The sequence shown here is derived from an EMBL/GenBank/DDBJ whole genome shotgun (WGS) entry which is preliminary data.</text>
</comment>
<dbReference type="PROSITE" id="PS00376">
    <property type="entry name" value="ADOMET_SYNTHASE_1"/>
    <property type="match status" value="1"/>
</dbReference>
<dbReference type="PROSITE" id="PS00377">
    <property type="entry name" value="ADOMET_SYNTHASE_2"/>
    <property type="match status" value="1"/>
</dbReference>
<dbReference type="FunFam" id="3.30.300.10:FF:000003">
    <property type="entry name" value="S-adenosylmethionine synthase"/>
    <property type="match status" value="1"/>
</dbReference>
<gene>
    <name evidence="19" type="ORF">A2304_02800</name>
</gene>
<dbReference type="NCBIfam" id="TIGR01034">
    <property type="entry name" value="metK"/>
    <property type="match status" value="1"/>
</dbReference>
<dbReference type="InterPro" id="IPR022628">
    <property type="entry name" value="S-AdoMet_synt_N"/>
</dbReference>
<dbReference type="PANTHER" id="PTHR11964">
    <property type="entry name" value="S-ADENOSYLMETHIONINE SYNTHETASE"/>
    <property type="match status" value="1"/>
</dbReference>
<name>A0A1F7W8F1_9BACT</name>
<dbReference type="Gene3D" id="3.30.300.10">
    <property type="match status" value="3"/>
</dbReference>
<dbReference type="EMBL" id="MGFE01000011">
    <property type="protein sequence ID" value="OGL99050.1"/>
    <property type="molecule type" value="Genomic_DNA"/>
</dbReference>
<evidence type="ECO:0000259" key="17">
    <source>
        <dbReference type="Pfam" id="PF02772"/>
    </source>
</evidence>
<dbReference type="Pfam" id="PF02772">
    <property type="entry name" value="S-AdoMet_synt_M"/>
    <property type="match status" value="1"/>
</dbReference>
<evidence type="ECO:0000256" key="8">
    <source>
        <dbReference type="ARBA" id="ARBA00022723"/>
    </source>
</evidence>
<accession>A0A1F7W8F1</accession>
<comment type="cofactor">
    <cofactor evidence="1">
        <name>Mg(2+)</name>
        <dbReference type="ChEBI" id="CHEBI:18420"/>
    </cofactor>
</comment>
<feature type="domain" description="S-adenosylmethionine synthetase C-terminal" evidence="18">
    <location>
        <begin position="213"/>
        <end position="343"/>
    </location>
</feature>
<evidence type="ECO:0000259" key="18">
    <source>
        <dbReference type="Pfam" id="PF02773"/>
    </source>
</evidence>
<evidence type="ECO:0000256" key="9">
    <source>
        <dbReference type="ARBA" id="ARBA00022741"/>
    </source>
</evidence>
<evidence type="ECO:0000256" key="10">
    <source>
        <dbReference type="ARBA" id="ARBA00022840"/>
    </source>
</evidence>
<keyword evidence="9" id="KW-0547">Nucleotide-binding</keyword>
<dbReference type="InterPro" id="IPR022629">
    <property type="entry name" value="S-AdoMet_synt_central"/>
</dbReference>
<evidence type="ECO:0000256" key="1">
    <source>
        <dbReference type="ARBA" id="ARBA00001946"/>
    </source>
</evidence>
<proteinExistence type="inferred from homology"/>
<evidence type="ECO:0000256" key="12">
    <source>
        <dbReference type="ARBA" id="ARBA00022958"/>
    </source>
</evidence>
<evidence type="ECO:0000313" key="19">
    <source>
        <dbReference type="EMBL" id="OGL99050.1"/>
    </source>
</evidence>
<dbReference type="GO" id="GO:0046872">
    <property type="term" value="F:metal ion binding"/>
    <property type="evidence" value="ECO:0007669"/>
    <property type="project" value="UniProtKB-KW"/>
</dbReference>
<evidence type="ECO:0000256" key="6">
    <source>
        <dbReference type="ARBA" id="ARBA00022563"/>
    </source>
</evidence>
<evidence type="ECO:0000256" key="2">
    <source>
        <dbReference type="ARBA" id="ARBA00001958"/>
    </source>
</evidence>
<evidence type="ECO:0000259" key="16">
    <source>
        <dbReference type="Pfam" id="PF00438"/>
    </source>
</evidence>
<dbReference type="Pfam" id="PF00438">
    <property type="entry name" value="S-AdoMet_synt_N"/>
    <property type="match status" value="1"/>
</dbReference>
<dbReference type="Pfam" id="PF02773">
    <property type="entry name" value="S-AdoMet_synt_C"/>
    <property type="match status" value="1"/>
</dbReference>
<dbReference type="GO" id="GO:0005524">
    <property type="term" value="F:ATP binding"/>
    <property type="evidence" value="ECO:0007669"/>
    <property type="project" value="UniProtKB-KW"/>
</dbReference>
<keyword evidence="11 14" id="KW-0460">Magnesium</keyword>
<organism evidence="19 20">
    <name type="scientific">Candidatus Uhrbacteria bacterium RIFOXYB2_FULL_57_15</name>
    <dbReference type="NCBI Taxonomy" id="1802422"/>
    <lineage>
        <taxon>Bacteria</taxon>
        <taxon>Candidatus Uhriibacteriota</taxon>
    </lineage>
</organism>
<dbReference type="EC" id="2.5.1.6" evidence="5 13"/>
<dbReference type="SUPFAM" id="SSF55973">
    <property type="entry name" value="S-adenosylmethionine synthetase"/>
    <property type="match status" value="3"/>
</dbReference>
<evidence type="ECO:0000256" key="7">
    <source>
        <dbReference type="ARBA" id="ARBA00022679"/>
    </source>
</evidence>
<comment type="similarity">
    <text evidence="4 15">Belongs to the AdoMet synthase family.</text>
</comment>
<evidence type="ECO:0000256" key="15">
    <source>
        <dbReference type="RuleBase" id="RU004462"/>
    </source>
</evidence>
<dbReference type="InterPro" id="IPR022636">
    <property type="entry name" value="S-AdoMet_synthetase_sfam"/>
</dbReference>
<dbReference type="GO" id="GO:0005737">
    <property type="term" value="C:cytoplasm"/>
    <property type="evidence" value="ECO:0007669"/>
    <property type="project" value="UniProtKB-SubCell"/>
</dbReference>
<dbReference type="InterPro" id="IPR002133">
    <property type="entry name" value="S-AdoMet_synthetase"/>
</dbReference>
<evidence type="ECO:0000256" key="4">
    <source>
        <dbReference type="ARBA" id="ARBA00009685"/>
    </source>
</evidence>
<feature type="domain" description="S-adenosylmethionine synthetase central" evidence="17">
    <location>
        <begin position="104"/>
        <end position="210"/>
    </location>
</feature>
<keyword evidence="7 19" id="KW-0808">Transferase</keyword>
<keyword evidence="8 14" id="KW-0479">Metal-binding</keyword>
<keyword evidence="10" id="KW-0067">ATP-binding</keyword>